<keyword evidence="9" id="KW-1185">Reference proteome</keyword>
<dbReference type="SMART" id="SM01041">
    <property type="entry name" value="BRO1"/>
    <property type="match status" value="1"/>
</dbReference>
<feature type="domain" description="BRO1" evidence="7">
    <location>
        <begin position="4"/>
        <end position="405"/>
    </location>
</feature>
<keyword evidence="3" id="KW-0963">Cytoplasm</keyword>
<dbReference type="EMBL" id="CP033154">
    <property type="protein sequence ID" value="AYO44558.1"/>
    <property type="molecule type" value="Genomic_DNA"/>
</dbReference>
<dbReference type="VEuPathDB" id="FungiDB:DNF11_3608"/>
<evidence type="ECO:0000256" key="6">
    <source>
        <dbReference type="SAM" id="MobiDB-lite"/>
    </source>
</evidence>
<evidence type="ECO:0000313" key="9">
    <source>
        <dbReference type="Proteomes" id="UP000269793"/>
    </source>
</evidence>
<dbReference type="Gene3D" id="1.25.40.280">
    <property type="entry name" value="alix/aip1 like domains"/>
    <property type="match status" value="1"/>
</dbReference>
<evidence type="ECO:0000256" key="5">
    <source>
        <dbReference type="ARBA" id="ARBA00041284"/>
    </source>
</evidence>
<comment type="subcellular location">
    <subcellularLocation>
        <location evidence="2">Cytoplasm</location>
    </subcellularLocation>
    <subcellularLocation>
        <location evidence="1">Endosome</location>
    </subcellularLocation>
</comment>
<dbReference type="GO" id="GO:0005768">
    <property type="term" value="C:endosome"/>
    <property type="evidence" value="ECO:0007669"/>
    <property type="project" value="UniProtKB-SubCell"/>
</dbReference>
<feature type="region of interest" description="Disordered" evidence="6">
    <location>
        <begin position="770"/>
        <end position="789"/>
    </location>
</feature>
<organism evidence="8 9">
    <name type="scientific">Malassezia restricta (strain ATCC 96810 / NBRC 103918 / CBS 7877)</name>
    <name type="common">Seborrheic dermatitis infection agent</name>
    <dbReference type="NCBI Taxonomy" id="425264"/>
    <lineage>
        <taxon>Eukaryota</taxon>
        <taxon>Fungi</taxon>
        <taxon>Dikarya</taxon>
        <taxon>Basidiomycota</taxon>
        <taxon>Ustilaginomycotina</taxon>
        <taxon>Malasseziomycetes</taxon>
        <taxon>Malasseziales</taxon>
        <taxon>Malasseziaceae</taxon>
        <taxon>Malassezia</taxon>
    </lineage>
</organism>
<name>A0A3G2SB33_MALR7</name>
<dbReference type="AlphaFoldDB" id="A0A3G2SB33"/>
<gene>
    <name evidence="8" type="primary">BRO1</name>
    <name evidence="8" type="ORF">DNF11_3608</name>
</gene>
<dbReference type="InterPro" id="IPR038499">
    <property type="entry name" value="BRO1_sf"/>
</dbReference>
<accession>A0A3G2SB33</accession>
<evidence type="ECO:0000256" key="2">
    <source>
        <dbReference type="ARBA" id="ARBA00004496"/>
    </source>
</evidence>
<dbReference type="GO" id="GO:0043328">
    <property type="term" value="P:protein transport to vacuole involved in ubiquitin-dependent protein catabolic process via the multivesicular body sorting pathway"/>
    <property type="evidence" value="ECO:0007669"/>
    <property type="project" value="TreeGrafter"/>
</dbReference>
<evidence type="ECO:0000256" key="1">
    <source>
        <dbReference type="ARBA" id="ARBA00004177"/>
    </source>
</evidence>
<dbReference type="OrthoDB" id="2141925at2759"/>
<dbReference type="Proteomes" id="UP000269793">
    <property type="component" value="Chromosome VII"/>
</dbReference>
<dbReference type="PANTHER" id="PTHR23030">
    <property type="entry name" value="PCD6 INTERACTING PROTEIN-RELATED"/>
    <property type="match status" value="1"/>
</dbReference>
<protein>
    <recommendedName>
        <fullName evidence="5">BRO domain-containing protein 1</fullName>
    </recommendedName>
</protein>
<dbReference type="InterPro" id="IPR025304">
    <property type="entry name" value="ALIX_V_dom"/>
</dbReference>
<evidence type="ECO:0000313" key="8">
    <source>
        <dbReference type="EMBL" id="AYO44558.1"/>
    </source>
</evidence>
<evidence type="ECO:0000256" key="3">
    <source>
        <dbReference type="ARBA" id="ARBA00022490"/>
    </source>
</evidence>
<keyword evidence="4" id="KW-0967">Endosome</keyword>
<proteinExistence type="predicted"/>
<dbReference type="PANTHER" id="PTHR23030:SF30">
    <property type="entry name" value="TYROSINE-PROTEIN PHOSPHATASE NON-RECEPTOR TYPE 23"/>
    <property type="match status" value="1"/>
</dbReference>
<sequence>MQSPLIALPLKETKPVDLVKPLKNLIIQNYEQSPVSYMDELQRISQARQDATGQASTESLGRDLLFRYFHIIEMLELRFPELEAPFVWLDSFTHAPIEQRTTAYEKACILYNTAAQITRVSMQLNRSDSSTDALKRAYTGLRQAAGLLQYIKNNFMYAPSDDMKGPALESLSKLLLAQASEVFLEKSIHDTKGEALIAKLASHTAHTYSGLSVEWNDTDNLRVPAMWCRIAACKADHFMSVAHLYRAKADRAAGKHGEALTRFRYALCKAQAASNLTYLDTWSFATYLRSTAPSDVSESLHHLVSTQLTNASEACREAERDNDLVYHERAPELDTLPHIDQVSMATAIPIRDVFSQPDIQKILGGDVLTSLIPLEVLKNTSVYTEEQAKMVRAESTRICEANDRIDEAISALSLPHALDRYAALDGKPIPPCVPSQQVLDICEEVAVSHIISRVERVLESLPKQAPLIEATLSDAMADLDTDARECEHGRVKHAASWSQAPTASVARSLRRDIHAARDALATARENDKGITQLWSDIRDDMALLCQGREAVEHAYSQHARLPPSMDLLDHDFSDPEPARALLHETHAQIHALLSMPQEREAMLQELKRQVQNDDISRSLLLHRCVQHMEETMFAQELRKYAPMQQRIRNHIALQTQRIEALRDSVDRLRTHPGAADVRRRWDASQGGAREWNARLVQAYDAYTDVQRAMNQAQVFYNDMSHTANQLATQAERLLAERRAERSSILMSSDTIPAATTAPRATTLAEDLAALRMSNPSSRGPPPPPRPPRI</sequence>
<dbReference type="Pfam" id="PF03097">
    <property type="entry name" value="BRO1"/>
    <property type="match status" value="1"/>
</dbReference>
<dbReference type="STRING" id="425264.A0A3G2SB33"/>
<dbReference type="InterPro" id="IPR004328">
    <property type="entry name" value="BRO1_dom"/>
</dbReference>
<dbReference type="Gene3D" id="1.20.140.50">
    <property type="entry name" value="alix/aip1 like domains"/>
    <property type="match status" value="1"/>
</dbReference>
<reference evidence="8 9" key="1">
    <citation type="submission" date="2018-10" db="EMBL/GenBank/DDBJ databases">
        <title>Complete genome sequence of Malassezia restricta CBS 7877.</title>
        <authorList>
            <person name="Morand S.C."/>
            <person name="Bertignac M."/>
            <person name="Iltis A."/>
            <person name="Kolder I."/>
            <person name="Pirovano W."/>
            <person name="Jourdain R."/>
            <person name="Clavaud C."/>
        </authorList>
    </citation>
    <scope>NUCLEOTIDE SEQUENCE [LARGE SCALE GENOMIC DNA]</scope>
    <source>
        <strain evidence="8 9">CBS 7877</strain>
    </source>
</reference>
<dbReference type="Pfam" id="PF13949">
    <property type="entry name" value="ALIX_LYPXL_bnd"/>
    <property type="match status" value="1"/>
</dbReference>
<dbReference type="Gene3D" id="1.20.120.560">
    <property type="entry name" value="alix/aip1 in complex with the ypdl late domain"/>
    <property type="match status" value="1"/>
</dbReference>
<evidence type="ECO:0000256" key="4">
    <source>
        <dbReference type="ARBA" id="ARBA00022753"/>
    </source>
</evidence>
<feature type="compositionally biased region" description="Pro residues" evidence="6">
    <location>
        <begin position="778"/>
        <end position="789"/>
    </location>
</feature>
<dbReference type="PROSITE" id="PS51180">
    <property type="entry name" value="BRO1"/>
    <property type="match status" value="1"/>
</dbReference>
<evidence type="ECO:0000259" key="7">
    <source>
        <dbReference type="PROSITE" id="PS51180"/>
    </source>
</evidence>